<feature type="compositionally biased region" description="Low complexity" evidence="1">
    <location>
        <begin position="800"/>
        <end position="811"/>
    </location>
</feature>
<feature type="compositionally biased region" description="Acidic residues" evidence="1">
    <location>
        <begin position="4180"/>
        <end position="4190"/>
    </location>
</feature>
<feature type="compositionally biased region" description="Polar residues" evidence="1">
    <location>
        <begin position="812"/>
        <end position="823"/>
    </location>
</feature>
<feature type="compositionally biased region" description="Basic and acidic residues" evidence="1">
    <location>
        <begin position="3041"/>
        <end position="3059"/>
    </location>
</feature>
<feature type="compositionally biased region" description="Low complexity" evidence="1">
    <location>
        <begin position="2752"/>
        <end position="2763"/>
    </location>
</feature>
<feature type="region of interest" description="Disordered" evidence="1">
    <location>
        <begin position="2544"/>
        <end position="3244"/>
    </location>
</feature>
<sequence length="4243" mass="474352">MGVHVCRHADVQLRLAEVWGLDTCNIVIFKVILGKCKVLSTQGNTSENVEPTPNFDCHISKTKPSLSDSVSIQAARSQIYLYEYNEDCETVERPRHCIPHAIVSYNRKSSRTVDTKAKGYTSEKSSGYSRTVNRSADNSRSSRPTARQLLQSDVHVSPAAATLARQPSWPARIVTEGEGQSVQTSPRIPVRSFSSDTTLPTTYRIGQDQQMHPSPGLETVDVYQTRKDPRVRRNSAQELEELSAQDVDLRPNRGASQDFDGRIMQVADYNHGHFVTGASQSNLVTDSSLAWFDNTSGSDVSFSSQDVDYRKMYRSQAEQVSSAGGEANYETYSTVGRRLSQGSGCVLSDPRLNRTQGRSISSESQLSEDGQTGGDNSNSDASSNRKKKVKTQISLAAYKARKKQIEESKTSEFSPSENSPVPNINMDVDNLKNILQTMNPNRDNPAASTTVGSVSAVEASEILEKFDRIPDVKTHLANFDVSNLKMILETAKTPTETPTSPGFPSQDTPSKSEKSSVKNGLESNSIESNSTHDESQNTESKQTIPEQSEQIVFSSSLRNKTEDEIIFFPNVKSKDLKPITRDQSPSSVVMLTEQKTATVKGDTARAGGESVTEDSFFSRVKSEGEFSTDRSKIPGLSASPSEESENMDADLVKQHVSSESVSDSKSDNSAVLSETTLPPIITGESTPFKHKRPHFLGDGIDNKISPISHGEHDDSDLGNISCEGSLASHHTSLDNTLNSSPIKSFSEFHHLTPKQLKAFIESQTQLMKHYKDPRDFKTAADRESPEEKKKLYRPTSGTASSPLTISSESSSQKTLETADSQKSYMADVSSQESSSMLMSKPKAKPKVKANKDMMGYKRRRRRKKKKKTDNTDDVDTESISLTSTTSSDYLWMDDNFDRLSDRSRVTPTPSECAETRQCRSDNTLTLSDYQLSHWTQAAIRPDFQPRVVLTDVRKRTCSISTGSEISWKISSTNSTIELEQETEPASGKDLQLDTDDMYTRHTEERVKQWIQVARKKIKLTLKPVKKEEEKKTEEAKEAVSVIPVFVGSGQTQMPSSPVKQDLLSENRHMSEDKSSYQDPDLKSDYPSNTDAAVAVPELAQRSEYLQRDPTSSSHYMETPDSYTTPPSTYNDAVTTFKPPVTTYNPTVTTYTHSVTTYNPQVTTFTPSVTTYNPPVTTYNPQVTTYNPPVTTYTPPATVAYNPSLTTHNPPATTYNPQATTYNPPLTTYNPSVSTYTPPVTSYNPSATTYNPAVSTYISSAPAYPPHTAAASVPNTVFAQPMLPAASSYPPHTMDTATVQASSYPPQGSTQMMPPSRPPLDTGQDPLASPLQPPPGARVQMPPGPPRPQPPLQPPQAPVGMSRPPHRPSSFDPRLQNAPAILPRVIDEQVPRHQAQMTISEAGRPPNPNYLAAAAAGPPHHLQLSQHAPLQRPPGMRPQMVSKAPPVLHGSDMMGGMSSGEQLPYPPNTPTNIGPGPAGNPGLHPPHQPQFFSSSHQHPPPQMHQHPQMSSAMPHLPPSGTSILGQRPGQTRPNMAIPPPRTQVPGVSAAMATRPPHPGGQLRPPGVMRGPGVPQQIVHQPIRGPGPPPQGINQPQSLGQQGPRQQVHMGNGPPLNRPLHHVRPPVHQMGGHPPQTSPSANVPLGGMQPRPPNQIPTLVRMQHQQQGGQYQVSGFPPPPQNSSGMFRSGAFAPQGGPPGNLQGAPPGMPQHPQQHYPNTAPPFQQPRMQHNFPPGYNRAPPLNPMAAPLVATTTTKRSSDVMDWFTDKLAPKKSSSDTGDHGNKTGSANSLFDIAFSGTKPNTRPDHFLGISSQHMCAGTPTTQGPEGTEKQEGTDRHKGKERQEENDRHKGMVRQEGQNRHEGLEKQEGKNVLEGMERHTEQNRQGMKRQEGIDKHERMERQEGKNRHERMEKHSVKDKHEGTDRQEGIGIQEGKEKHEAMEIQEEVDMEIETSSDDSQDVIIVLGEEETMANKQKDFYDADAVRTDILKRNVENYDSSNETILLDEKTDEKNTCDMVRDIKCDFSTSESSVDSSGNGRIKDRNGNLEEYKQDSSDSVPVTMQKLKPVLDFLNRNVLTEMDINNLADPSRRSGIELPKPETATTSGKNIMQGIHQEQPKIIDSIQKSKVHAVDNQNVTTTASTKNNVEEGIGGLILHVSESTLKKIDNQTLQNLSSVKIHNKSETLPCTAPDGQKTESPVLQTKSVLKLGDQFVPSVLLRRGLLKGAEADKLKHPVISKKVVSKEDKLNEPTSPTYSVLRGASDTGKETNDCTEKSLKIKLTIGTPNSSSVPELGAAAAGAVTDMSLKVASEDIYVLDDLKKTLPSSTPNREKELSQQAATDKCDKEMNIEQNTSSSSDFDILDAILVKDLTESKKSGKNLVNITHSKKKSSASNDSKKTISGTKKVEDNYDKKHKTTCIYNAKTGAWTTKSSEENTSTESDIGDYSPSKEYWKTVQIYEDLETSFGTESEREHNARRDGSWLSRTRQYSLGDSKDNDSETSIFDPKIGAWVDRGSVSRKSEERAESKRNAVVYDFRRGAWTTGEEMSSYKSKNKESIDDNKRRSKSTDCEIEVIGGGMKEGKESEKMPIKQSEFDRTATSNRLNATKDGNIAGEGKTDQRQVLLGDKSKQQQSGTSDGTTNTIPSNSNIPCISDTTLEPKSSAGAKEVVIDTKASIPENREMLSPLKSTARDNVAQSKMDKKKTSSTSPPGKRQKTTKEIPFKTGTISDLFSDSAKTQKSIAYQLSRSMPGRGRSTSYSSSEESSRRSQDSWNYNNIYGRQSWKRYSRSPSYSPRSRPRRRYSRSRSSSSERRQRRRYSRSRSYSSESRSRKRYSRSRSYSSESRSRRRHSRSRSRSSSRSRKRYSRSPSYRSRSRSRRRYSRSPSSSVSRSRKRNSRSPSYSTISSASDRTAFSPRGSWRGHRRHSDAHRSVHNRRSRSRFSRSPSYSSISTVSDVRPSQYQSRRRSRSRYSRSPSCSTVSTSSCRSFSPRTKDKSSPWASSDSSRQPRYSKFTSSRFPLSQKPPDADKRSKINPAINNDRKTVHDNSQEVTNERKQSSPSFTDKNAKDVSSSKAGTSESSYSSSQNSHHKGGGSSPTSKKIDLDSGHRRLFRDKPPPDYSRSPFHHREAGRDRCRSPSPRQDRISKETTPLKQDPPNVPRISSPYSPSSPTKGCPGDLSPIFSRVENTAEKLSSRDSAYAKPSSALGRSPDRNVSNMASRLPHTDRPKQLSYHPLRDSGNSKEEVPIKFLFKDKITRKVSLSPERPSDRNPHSWQTLSGNTQRKERYSRSSSRDRARDFPVSSSISQAKRPRKEIAESFVADRRNVQTGRDLRAESSSSSKDSLLQRRSHNDDFRHVSARKTETTGDQRKFEQFDSFSLDYLAKAQEKLRRELSGLDGPGCSAESQDLDTGKHNENTRSKPSEEIRVISVERKKPLVSYDSQSRKEISDRGQNKDIDLTNTIERKELPLYRNSWRRVSDQDEHQIIRDVSDRTIDRRVVIKSQEDDCYSQHSSGRDRSDFHPKVDVHRKDDLYPRDNYHGRGDVYTGNTIYPKDGPYKNFPDWKNNPRTNHPYKRDSSVGNVADDWSQSLSIKGVQERLLGTKTGTPLKPGQKGQGENFNDLLMKEQMRHNIIKKKPLENVPQETALSKGERTVTASNQSECISMCSCSTTIPLSKNDLKEELIRVTRSMEKLWKEPLEQMESMADRLPKELEEFCIQSGLTQLELENSKVIPQARSAIIRQDVQQFEAEIKMRITQSNYFGVCSQRVPAELLTKQEENKFFSEEGMFLILCNPIPSKTYQKLSALKKKLDELQDKIDFETKNSMASVVRSLSTEKQLAREERKRQLFTFTGCLTKKRLNKMRVKERYFLRCYNYFRKEYGEAADEMFPYLKMCIDDSANHIAVMTKLRSEDKDEAAIVEEEKRKEREKIQRQRVLQGLMMDIRTVDSKLSDMYFSCDITEHFPASVKSVVQHVHQRVNSVAEFLSEELMSDEPNSGAVGRLRATHKFCLKAYEFVKKNLAEANNPGPFGKLSGQEMKNTEFNDVRKTNEMKTKSDEDERKPNVTDHVERKNDGSEMNYVDKMDSKLEDDGMISDYSAYGSDCHEGKSKGTDKETSTGTSCDAQKKIDYFDIYNSEEESDNELEKSDNLSRNNSVDSDLKSDNFDVESGKMAKESDELNDEVENIEEERERSYMKMDVESEKERICLERELNDMLGAFDTQQETSPIRKREIEVVANEQE</sequence>
<feature type="compositionally biased region" description="Basic residues" evidence="1">
    <location>
        <begin position="856"/>
        <end position="867"/>
    </location>
</feature>
<feature type="compositionally biased region" description="Polar residues" evidence="1">
    <location>
        <begin position="537"/>
        <end position="552"/>
    </location>
</feature>
<feature type="compositionally biased region" description="Polar residues" evidence="1">
    <location>
        <begin position="353"/>
        <end position="370"/>
    </location>
</feature>
<feature type="region of interest" description="Disordered" evidence="1">
    <location>
        <begin position="1897"/>
        <end position="1924"/>
    </location>
</feature>
<feature type="compositionally biased region" description="Basic and acidic residues" evidence="1">
    <location>
        <begin position="2039"/>
        <end position="2054"/>
    </location>
</feature>
<feature type="compositionally biased region" description="Polar residues" evidence="1">
    <location>
        <begin position="517"/>
        <end position="529"/>
    </location>
</feature>
<proteinExistence type="predicted"/>
<feature type="region of interest" description="Disordered" evidence="1">
    <location>
        <begin position="176"/>
        <end position="198"/>
    </location>
</feature>
<feature type="region of interest" description="Disordered" evidence="1">
    <location>
        <begin position="2382"/>
        <end position="2401"/>
    </location>
</feature>
<feature type="compositionally biased region" description="Basic and acidic residues" evidence="1">
    <location>
        <begin position="1067"/>
        <end position="1083"/>
    </location>
</feature>
<feature type="compositionally biased region" description="Basic and acidic residues" evidence="1">
    <location>
        <begin position="3352"/>
        <end position="3369"/>
    </location>
</feature>
<dbReference type="OrthoDB" id="10054471at2759"/>
<feature type="region of interest" description="Disordered" evidence="1">
    <location>
        <begin position="2026"/>
        <end position="2058"/>
    </location>
</feature>
<feature type="region of interest" description="Disordered" evidence="1">
    <location>
        <begin position="492"/>
        <end position="552"/>
    </location>
</feature>
<feature type="compositionally biased region" description="Basic and acidic residues" evidence="1">
    <location>
        <begin position="3412"/>
        <end position="3427"/>
    </location>
</feature>
<feature type="region of interest" description="Disordered" evidence="1">
    <location>
        <begin position="1811"/>
        <end position="1871"/>
    </location>
</feature>
<evidence type="ECO:0000256" key="1">
    <source>
        <dbReference type="SAM" id="MobiDB-lite"/>
    </source>
</evidence>
<dbReference type="Proteomes" id="UP000242188">
    <property type="component" value="Unassembled WGS sequence"/>
</dbReference>
<keyword evidence="3" id="KW-1185">Reference proteome</keyword>
<feature type="compositionally biased region" description="Basic and acidic residues" evidence="1">
    <location>
        <begin position="4041"/>
        <end position="4082"/>
    </location>
</feature>
<feature type="region of interest" description="Disordered" evidence="1">
    <location>
        <begin position="1288"/>
        <end position="1371"/>
    </location>
</feature>
<feature type="compositionally biased region" description="Basic and acidic residues" evidence="1">
    <location>
        <begin position="3316"/>
        <end position="3337"/>
    </location>
</feature>
<feature type="compositionally biased region" description="Polar residues" evidence="1">
    <location>
        <begin position="2771"/>
        <end position="2780"/>
    </location>
</feature>
<feature type="compositionally biased region" description="Polar residues" evidence="1">
    <location>
        <begin position="2631"/>
        <end position="2660"/>
    </location>
</feature>
<feature type="compositionally biased region" description="Polar residues" evidence="1">
    <location>
        <begin position="178"/>
        <end position="198"/>
    </location>
</feature>
<feature type="compositionally biased region" description="Polar residues" evidence="1">
    <location>
        <begin position="3275"/>
        <end position="3284"/>
    </location>
</feature>
<feature type="compositionally biased region" description="Basic and acidic residues" evidence="1">
    <location>
        <begin position="2553"/>
        <end position="2569"/>
    </location>
</feature>
<evidence type="ECO:0000313" key="2">
    <source>
        <dbReference type="EMBL" id="OWF51806.1"/>
    </source>
</evidence>
<feature type="compositionally biased region" description="Basic and acidic residues" evidence="1">
    <location>
        <begin position="3225"/>
        <end position="3244"/>
    </location>
</feature>
<gene>
    <name evidence="2" type="ORF">KP79_PYT05617</name>
</gene>
<feature type="region of interest" description="Disordered" evidence="1">
    <location>
        <begin position="113"/>
        <end position="146"/>
    </location>
</feature>
<feature type="compositionally biased region" description="Low complexity" evidence="1">
    <location>
        <begin position="829"/>
        <end position="840"/>
    </location>
</feature>
<feature type="compositionally biased region" description="Polar residues" evidence="1">
    <location>
        <begin position="1518"/>
        <end position="1532"/>
    </location>
</feature>
<name>A0A210QSV2_MIZYE</name>
<feature type="compositionally biased region" description="Low complexity" evidence="1">
    <location>
        <begin position="1488"/>
        <end position="1510"/>
    </location>
</feature>
<dbReference type="STRING" id="6573.A0A210QSV2"/>
<feature type="region of interest" description="Disordered" evidence="1">
    <location>
        <begin position="340"/>
        <end position="423"/>
    </location>
</feature>
<feature type="compositionally biased region" description="Basic residues" evidence="1">
    <location>
        <begin position="2874"/>
        <end position="2883"/>
    </location>
</feature>
<feature type="compositionally biased region" description="Basic and acidic residues" evidence="1">
    <location>
        <begin position="3128"/>
        <end position="3149"/>
    </location>
</feature>
<comment type="caution">
    <text evidence="2">The sequence shown here is derived from an EMBL/GenBank/DDBJ whole genome shotgun (WGS) entry which is preliminary data.</text>
</comment>
<feature type="region of interest" description="Disordered" evidence="1">
    <location>
        <begin position="1067"/>
        <end position="1130"/>
    </location>
</feature>
<feature type="compositionally biased region" description="Polar residues" evidence="1">
    <location>
        <begin position="492"/>
        <end position="509"/>
    </location>
</feature>
<feature type="region of interest" description="Disordered" evidence="1">
    <location>
        <begin position="4103"/>
        <end position="4123"/>
    </location>
</feature>
<feature type="compositionally biased region" description="Low complexity" evidence="1">
    <location>
        <begin position="2026"/>
        <end position="2035"/>
    </location>
</feature>
<feature type="compositionally biased region" description="Low complexity" evidence="1">
    <location>
        <begin position="1118"/>
        <end position="1129"/>
    </location>
</feature>
<feature type="compositionally biased region" description="Basic and acidic residues" evidence="1">
    <location>
        <begin position="770"/>
        <end position="789"/>
    </location>
</feature>
<feature type="compositionally biased region" description="Basic and acidic residues" evidence="1">
    <location>
        <begin position="620"/>
        <end position="632"/>
    </location>
</feature>
<feature type="compositionally biased region" description="Low complexity" evidence="1">
    <location>
        <begin position="657"/>
        <end position="669"/>
    </location>
</feature>
<feature type="region of interest" description="Disordered" evidence="1">
    <location>
        <begin position="3534"/>
        <end position="3553"/>
    </location>
</feature>
<feature type="compositionally biased region" description="Polar residues" evidence="1">
    <location>
        <begin position="1294"/>
        <end position="1312"/>
    </location>
</feature>
<feature type="compositionally biased region" description="Low complexity" evidence="1">
    <location>
        <begin position="2944"/>
        <end position="2964"/>
    </location>
</feature>
<feature type="compositionally biased region" description="Basic and acidic residues" evidence="1">
    <location>
        <begin position="4160"/>
        <end position="4179"/>
    </location>
</feature>
<feature type="compositionally biased region" description="Low complexity" evidence="1">
    <location>
        <begin position="3074"/>
        <end position="3089"/>
    </location>
</feature>
<feature type="region of interest" description="Disordered" evidence="1">
    <location>
        <begin position="598"/>
        <end position="718"/>
    </location>
</feature>
<feature type="compositionally biased region" description="Basic and acidic residues" evidence="1">
    <location>
        <begin position="1857"/>
        <end position="1871"/>
    </location>
</feature>
<feature type="compositionally biased region" description="Low complexity" evidence="1">
    <location>
        <begin position="2974"/>
        <end position="2989"/>
    </location>
</feature>
<feature type="compositionally biased region" description="Low complexity" evidence="1">
    <location>
        <begin position="1661"/>
        <end position="1670"/>
    </location>
</feature>
<organism evidence="2 3">
    <name type="scientific">Mizuhopecten yessoensis</name>
    <name type="common">Japanese scallop</name>
    <name type="synonym">Patinopecten yessoensis</name>
    <dbReference type="NCBI Taxonomy" id="6573"/>
    <lineage>
        <taxon>Eukaryota</taxon>
        <taxon>Metazoa</taxon>
        <taxon>Spiralia</taxon>
        <taxon>Lophotrochozoa</taxon>
        <taxon>Mollusca</taxon>
        <taxon>Bivalvia</taxon>
        <taxon>Autobranchia</taxon>
        <taxon>Pteriomorphia</taxon>
        <taxon>Pectinida</taxon>
        <taxon>Pectinoidea</taxon>
        <taxon>Pectinidae</taxon>
        <taxon>Mizuhopecten</taxon>
    </lineage>
</organism>
<feature type="compositionally biased region" description="Basic residues" evidence="1">
    <location>
        <begin position="2847"/>
        <end position="2867"/>
    </location>
</feature>
<feature type="compositionally biased region" description="Polar residues" evidence="1">
    <location>
        <begin position="122"/>
        <end position="146"/>
    </location>
</feature>
<feature type="compositionally biased region" description="Basic and acidic residues" evidence="1">
    <location>
        <begin position="2580"/>
        <end position="2597"/>
    </location>
</feature>
<feature type="region of interest" description="Disordered" evidence="1">
    <location>
        <begin position="3263"/>
        <end position="3369"/>
    </location>
</feature>
<feature type="compositionally biased region" description="Basic and acidic residues" evidence="1">
    <location>
        <begin position="3534"/>
        <end position="3545"/>
    </location>
</feature>
<feature type="compositionally biased region" description="Polar residues" evidence="1">
    <location>
        <begin position="2726"/>
        <end position="2748"/>
    </location>
</feature>
<feature type="compositionally biased region" description="Polar residues" evidence="1">
    <location>
        <begin position="411"/>
        <end position="422"/>
    </location>
</feature>
<feature type="compositionally biased region" description="Basic and acidic residues" evidence="1">
    <location>
        <begin position="3285"/>
        <end position="3301"/>
    </location>
</feature>
<accession>A0A210QSV2</accession>
<feature type="compositionally biased region" description="Low complexity" evidence="1">
    <location>
        <begin position="1562"/>
        <end position="1573"/>
    </location>
</feature>
<feature type="compositionally biased region" description="Basic and acidic residues" evidence="1">
    <location>
        <begin position="4105"/>
        <end position="4118"/>
    </location>
</feature>
<feature type="compositionally biased region" description="Basic and acidic residues" evidence="1">
    <location>
        <begin position="1827"/>
        <end position="1850"/>
    </location>
</feature>
<evidence type="ECO:0000313" key="3">
    <source>
        <dbReference type="Proteomes" id="UP000242188"/>
    </source>
</evidence>
<feature type="region of interest" description="Disordered" evidence="1">
    <location>
        <begin position="4030"/>
        <end position="4082"/>
    </location>
</feature>
<feature type="compositionally biased region" description="Pro residues" evidence="1">
    <location>
        <begin position="1330"/>
        <end position="1356"/>
    </location>
</feature>
<feature type="region of interest" description="Disordered" evidence="1">
    <location>
        <begin position="770"/>
        <end position="877"/>
    </location>
</feature>
<feature type="compositionally biased region" description="Basic and acidic residues" evidence="1">
    <location>
        <begin position="4191"/>
        <end position="4202"/>
    </location>
</feature>
<feature type="region of interest" description="Disordered" evidence="1">
    <location>
        <begin position="2248"/>
        <end position="2271"/>
    </location>
</feature>
<feature type="compositionally biased region" description="Low complexity" evidence="1">
    <location>
        <begin position="1449"/>
        <end position="1459"/>
    </location>
</feature>
<dbReference type="EMBL" id="NEDP02002059">
    <property type="protein sequence ID" value="OWF51806.1"/>
    <property type="molecule type" value="Genomic_DNA"/>
</dbReference>
<feature type="compositionally biased region" description="Basic residues" evidence="1">
    <location>
        <begin position="2921"/>
        <end position="2943"/>
    </location>
</feature>
<protein>
    <submittedName>
        <fullName evidence="2">Uncharacterized protein</fullName>
    </submittedName>
</protein>
<feature type="region of interest" description="Disordered" evidence="1">
    <location>
        <begin position="4139"/>
        <end position="4202"/>
    </location>
</feature>
<feature type="compositionally biased region" description="Basic and acidic residues" evidence="1">
    <location>
        <begin position="3102"/>
        <end position="3119"/>
    </location>
</feature>
<feature type="region of interest" description="Disordered" evidence="1">
    <location>
        <begin position="1449"/>
        <end position="1731"/>
    </location>
</feature>
<feature type="region of interest" description="Disordered" evidence="1">
    <location>
        <begin position="3396"/>
        <end position="3427"/>
    </location>
</feature>
<reference evidence="2 3" key="1">
    <citation type="journal article" date="2017" name="Nat. Ecol. Evol.">
        <title>Scallop genome provides insights into evolution of bilaterian karyotype and development.</title>
        <authorList>
            <person name="Wang S."/>
            <person name="Zhang J."/>
            <person name="Jiao W."/>
            <person name="Li J."/>
            <person name="Xun X."/>
            <person name="Sun Y."/>
            <person name="Guo X."/>
            <person name="Huan P."/>
            <person name="Dong B."/>
            <person name="Zhang L."/>
            <person name="Hu X."/>
            <person name="Sun X."/>
            <person name="Wang J."/>
            <person name="Zhao C."/>
            <person name="Wang Y."/>
            <person name="Wang D."/>
            <person name="Huang X."/>
            <person name="Wang R."/>
            <person name="Lv J."/>
            <person name="Li Y."/>
            <person name="Zhang Z."/>
            <person name="Liu B."/>
            <person name="Lu W."/>
            <person name="Hui Y."/>
            <person name="Liang J."/>
            <person name="Zhou Z."/>
            <person name="Hou R."/>
            <person name="Li X."/>
            <person name="Liu Y."/>
            <person name="Li H."/>
            <person name="Ning X."/>
            <person name="Lin Y."/>
            <person name="Zhao L."/>
            <person name="Xing Q."/>
            <person name="Dou J."/>
            <person name="Li Y."/>
            <person name="Mao J."/>
            <person name="Guo H."/>
            <person name="Dou H."/>
            <person name="Li T."/>
            <person name="Mu C."/>
            <person name="Jiang W."/>
            <person name="Fu Q."/>
            <person name="Fu X."/>
            <person name="Miao Y."/>
            <person name="Liu J."/>
            <person name="Yu Q."/>
            <person name="Li R."/>
            <person name="Liao H."/>
            <person name="Li X."/>
            <person name="Kong Y."/>
            <person name="Jiang Z."/>
            <person name="Chourrout D."/>
            <person name="Li R."/>
            <person name="Bao Z."/>
        </authorList>
    </citation>
    <scope>NUCLEOTIDE SEQUENCE [LARGE SCALE GENOMIC DNA]</scope>
    <source>
        <strain evidence="2 3">PY_sf001</strain>
    </source>
</reference>